<keyword evidence="1 2" id="KW-0597">Phosphoprotein</keyword>
<dbReference type="Pfam" id="PF00072">
    <property type="entry name" value="Response_reg"/>
    <property type="match status" value="1"/>
</dbReference>
<dbReference type="Pfam" id="PF02518">
    <property type="entry name" value="HATPase_c"/>
    <property type="match status" value="1"/>
</dbReference>
<evidence type="ECO:0000259" key="3">
    <source>
        <dbReference type="PROSITE" id="PS50109"/>
    </source>
</evidence>
<dbReference type="Gene3D" id="1.10.287.130">
    <property type="match status" value="1"/>
</dbReference>
<dbReference type="AlphaFoldDB" id="A0A163JHC9"/>
<dbReference type="PANTHER" id="PTHR43719:SF31">
    <property type="entry name" value="HISTIDINE KINASE"/>
    <property type="match status" value="1"/>
</dbReference>
<dbReference type="CDD" id="cd17546">
    <property type="entry name" value="REC_hyHK_CKI1_RcsC-like"/>
    <property type="match status" value="1"/>
</dbReference>
<keyword evidence="5" id="KW-0808">Transferase</keyword>
<dbReference type="SMART" id="SM00448">
    <property type="entry name" value="REC"/>
    <property type="match status" value="1"/>
</dbReference>
<dbReference type="InterPro" id="IPR001789">
    <property type="entry name" value="Sig_transdc_resp-reg_receiver"/>
</dbReference>
<name>A0A163JHC9_DIDRA</name>
<protein>
    <submittedName>
        <fullName evidence="5">Phosphorelay sensor kinase</fullName>
    </submittedName>
</protein>
<dbReference type="InterPro" id="IPR036890">
    <property type="entry name" value="HATPase_C_sf"/>
</dbReference>
<dbReference type="SUPFAM" id="SSF52172">
    <property type="entry name" value="CheY-like"/>
    <property type="match status" value="1"/>
</dbReference>
<dbReference type="EMBL" id="JYNV01000108">
    <property type="protein sequence ID" value="KZM26358.1"/>
    <property type="molecule type" value="Genomic_DNA"/>
</dbReference>
<evidence type="ECO:0000256" key="2">
    <source>
        <dbReference type="PROSITE-ProRule" id="PRU00169"/>
    </source>
</evidence>
<dbReference type="InterPro" id="IPR011006">
    <property type="entry name" value="CheY-like_superfamily"/>
</dbReference>
<reference evidence="5 6" key="1">
    <citation type="journal article" date="2016" name="Sci. Rep.">
        <title>Draft genome sequencing and secretome analysis of fungal phytopathogen Ascochyta rabiei provides insight into the necrotrophic effector repertoire.</title>
        <authorList>
            <person name="Verma S."/>
            <person name="Gazara R.K."/>
            <person name="Nizam S."/>
            <person name="Parween S."/>
            <person name="Chattopadhyay D."/>
            <person name="Verma P.K."/>
        </authorList>
    </citation>
    <scope>NUCLEOTIDE SEQUENCE [LARGE SCALE GENOMIC DNA]</scope>
    <source>
        <strain evidence="5 6">ArDII</strain>
    </source>
</reference>
<dbReference type="InterPro" id="IPR050956">
    <property type="entry name" value="2C_system_His_kinase"/>
</dbReference>
<organism evidence="5 6">
    <name type="scientific">Didymella rabiei</name>
    <name type="common">Chickpea ascochyta blight fungus</name>
    <name type="synonym">Mycosphaerella rabiei</name>
    <dbReference type="NCBI Taxonomy" id="5454"/>
    <lineage>
        <taxon>Eukaryota</taxon>
        <taxon>Fungi</taxon>
        <taxon>Dikarya</taxon>
        <taxon>Ascomycota</taxon>
        <taxon>Pezizomycotina</taxon>
        <taxon>Dothideomycetes</taxon>
        <taxon>Pleosporomycetidae</taxon>
        <taxon>Pleosporales</taxon>
        <taxon>Pleosporineae</taxon>
        <taxon>Didymellaceae</taxon>
        <taxon>Ascochyta</taxon>
    </lineage>
</organism>
<dbReference type="CDD" id="cd00082">
    <property type="entry name" value="HisKA"/>
    <property type="match status" value="1"/>
</dbReference>
<dbReference type="PRINTS" id="PR00344">
    <property type="entry name" value="BCTRLSENSOR"/>
</dbReference>
<dbReference type="InterPro" id="IPR005467">
    <property type="entry name" value="His_kinase_dom"/>
</dbReference>
<dbReference type="SUPFAM" id="SSF47384">
    <property type="entry name" value="Homodimeric domain of signal transducing histidine kinase"/>
    <property type="match status" value="1"/>
</dbReference>
<dbReference type="Gene3D" id="3.40.50.2300">
    <property type="match status" value="1"/>
</dbReference>
<evidence type="ECO:0000313" key="6">
    <source>
        <dbReference type="Proteomes" id="UP000076837"/>
    </source>
</evidence>
<dbReference type="Pfam" id="PF00512">
    <property type="entry name" value="HisKA"/>
    <property type="match status" value="1"/>
</dbReference>
<dbReference type="InterPro" id="IPR036097">
    <property type="entry name" value="HisK_dim/P_sf"/>
</dbReference>
<evidence type="ECO:0000256" key="1">
    <source>
        <dbReference type="ARBA" id="ARBA00022553"/>
    </source>
</evidence>
<feature type="domain" description="Histidine kinase" evidence="3">
    <location>
        <begin position="192"/>
        <end position="462"/>
    </location>
</feature>
<evidence type="ECO:0000259" key="4">
    <source>
        <dbReference type="PROSITE" id="PS50110"/>
    </source>
</evidence>
<keyword evidence="6" id="KW-1185">Reference proteome</keyword>
<proteinExistence type="predicted"/>
<accession>A0A163JHC9</accession>
<dbReference type="GO" id="GO:0000155">
    <property type="term" value="F:phosphorelay sensor kinase activity"/>
    <property type="evidence" value="ECO:0007669"/>
    <property type="project" value="InterPro"/>
</dbReference>
<dbReference type="SUPFAM" id="SSF55874">
    <property type="entry name" value="ATPase domain of HSP90 chaperone/DNA topoisomerase II/histidine kinase"/>
    <property type="match status" value="1"/>
</dbReference>
<sequence length="620" mass="68625">MDTSAQQQDVLSVADDILSAPMSAQDGQQHDWTEDLAQTAHIRLFRDTDWTRNGLAPLKDWDSTLRLYANFYYVLAGRSAEEHVASYSFYDAYLEEDLPKAEEVWNTLVAGLAQVNVELRMKRTYPCPTGEEIPAIIQALSFPYRDLESGQVKSIMACTTNISRLKWAQAFHARSAAEAREAKKRQEAFIDVVSHEMRNPLNAIVHCADAIIATAQDCESAGAPAQCLEALNENAQNAKIVLQCAKHQRRILDDVLTLSKLNSTLLSIKPVPVEPSNLINSVIDMFEPELDRNSIHLEVNSDASLSDLSIHRVFLDPSRVTQILINLLTNAIKLVKSSKEPSISIRLGACTSNPRSLFTDEMFWADGKPSEQATNDPEWGLGEHIYLTFTVQDSGIGLNKEYVAKIFRRFSQATIKTHITYSGSGLGLYISKELAEKQGGEIGVTSVPGQGATFGFYIKTRRAEEQSLTVTLLTKSIKQPEPMSPRLHVLLVEDNLISQQVLGKQLIRAGLIVEVANHGLEALQILERKTFDAVLMDSEMPILDGLAATRAIRQKELLGEGLLGSAMITRPGAVRLPIIAVTANFRDEQVQSALEAGSDDVVQKPFRVKDLIERIHSLLA</sequence>
<dbReference type="PROSITE" id="PS50109">
    <property type="entry name" value="HIS_KIN"/>
    <property type="match status" value="1"/>
</dbReference>
<dbReference type="InterPro" id="IPR003661">
    <property type="entry name" value="HisK_dim/P_dom"/>
</dbReference>
<comment type="caution">
    <text evidence="5">The sequence shown here is derived from an EMBL/GenBank/DDBJ whole genome shotgun (WGS) entry which is preliminary data.</text>
</comment>
<dbReference type="Proteomes" id="UP000076837">
    <property type="component" value="Unassembled WGS sequence"/>
</dbReference>
<dbReference type="SMART" id="SM00388">
    <property type="entry name" value="HisKA"/>
    <property type="match status" value="1"/>
</dbReference>
<dbReference type="Gene3D" id="3.30.565.10">
    <property type="entry name" value="Histidine kinase-like ATPase, C-terminal domain"/>
    <property type="match status" value="1"/>
</dbReference>
<feature type="domain" description="Response regulatory" evidence="4">
    <location>
        <begin position="488"/>
        <end position="619"/>
    </location>
</feature>
<dbReference type="InterPro" id="IPR003594">
    <property type="entry name" value="HATPase_dom"/>
</dbReference>
<dbReference type="STRING" id="5454.A0A163JHC9"/>
<keyword evidence="5" id="KW-0418">Kinase</keyword>
<gene>
    <name evidence="5" type="ORF">ST47_g2499</name>
</gene>
<dbReference type="InterPro" id="IPR004358">
    <property type="entry name" value="Sig_transdc_His_kin-like_C"/>
</dbReference>
<dbReference type="SMART" id="SM00387">
    <property type="entry name" value="HATPase_c"/>
    <property type="match status" value="1"/>
</dbReference>
<dbReference type="PANTHER" id="PTHR43719">
    <property type="entry name" value="TWO-COMPONENT HISTIDINE KINASE"/>
    <property type="match status" value="1"/>
</dbReference>
<dbReference type="PROSITE" id="PS50110">
    <property type="entry name" value="RESPONSE_REGULATORY"/>
    <property type="match status" value="1"/>
</dbReference>
<feature type="modified residue" description="4-aspartylphosphate" evidence="2">
    <location>
        <position position="537"/>
    </location>
</feature>
<evidence type="ECO:0000313" key="5">
    <source>
        <dbReference type="EMBL" id="KZM26358.1"/>
    </source>
</evidence>